<evidence type="ECO:0000256" key="8">
    <source>
        <dbReference type="PROSITE-ProRule" id="PRU00524"/>
    </source>
</evidence>
<dbReference type="InterPro" id="IPR026017">
    <property type="entry name" value="Lumazine-bd_dom"/>
</dbReference>
<dbReference type="EMBL" id="JAQRFI010000001">
    <property type="protein sequence ID" value="MDC9587887.1"/>
    <property type="molecule type" value="Genomic_DNA"/>
</dbReference>
<comment type="function">
    <text evidence="2">Catalyzes the dismutation of two molecules of 6,7-dimethyl-8-ribityllumazine, resulting in the formation of riboflavin and 5-amino-6-(D-ribitylamino)uracil.</text>
</comment>
<reference evidence="10 11" key="1">
    <citation type="submission" date="2023-02" db="EMBL/GenBank/DDBJ databases">
        <title>Entomopathogenic bacteria.</title>
        <authorList>
            <person name="Machado R.A."/>
        </authorList>
    </citation>
    <scope>NUCLEOTIDE SEQUENCE [LARGE SCALE GENOMIC DNA]</scope>
    <source>
        <strain evidence="10 11">XENO-10</strain>
    </source>
</reference>
<comment type="catalytic activity">
    <reaction evidence="1">
        <text>2 6,7-dimethyl-8-(1-D-ribityl)lumazine + H(+) = 5-amino-6-(D-ribitylamino)uracil + riboflavin</text>
        <dbReference type="Rhea" id="RHEA:20772"/>
        <dbReference type="ChEBI" id="CHEBI:15378"/>
        <dbReference type="ChEBI" id="CHEBI:15934"/>
        <dbReference type="ChEBI" id="CHEBI:57986"/>
        <dbReference type="ChEBI" id="CHEBI:58201"/>
        <dbReference type="EC" id="2.5.1.9"/>
    </reaction>
</comment>
<comment type="pathway">
    <text evidence="3">Cofactor biosynthesis; riboflavin biosynthesis; riboflavin from 2-hydroxy-3-oxobutyl phosphate and 5-amino-6-(D-ribitylamino)uracil: step 2/2.</text>
</comment>
<dbReference type="Pfam" id="PF00677">
    <property type="entry name" value="Lum_binding"/>
    <property type="match status" value="1"/>
</dbReference>
<evidence type="ECO:0000256" key="3">
    <source>
        <dbReference type="ARBA" id="ARBA00004887"/>
    </source>
</evidence>
<evidence type="ECO:0000256" key="4">
    <source>
        <dbReference type="ARBA" id="ARBA00012827"/>
    </source>
</evidence>
<name>A0ABT5LA59_9GAMM</name>
<comment type="caution">
    <text evidence="10">The sequence shown here is derived from an EMBL/GenBank/DDBJ whole genome shotgun (WGS) entry which is preliminary data.</text>
</comment>
<keyword evidence="6" id="KW-0686">Riboflavin biosynthesis</keyword>
<dbReference type="RefSeq" id="WP_273553267.1">
    <property type="nucleotide sequence ID" value="NZ_JAQRFI010000001.1"/>
</dbReference>
<dbReference type="EC" id="2.5.1.9" evidence="4"/>
<evidence type="ECO:0000259" key="9">
    <source>
        <dbReference type="PROSITE" id="PS51177"/>
    </source>
</evidence>
<organism evidence="10 11">
    <name type="scientific">Xenorhabdus yunnanensis</name>
    <dbReference type="NCBI Taxonomy" id="3025878"/>
    <lineage>
        <taxon>Bacteria</taxon>
        <taxon>Pseudomonadati</taxon>
        <taxon>Pseudomonadota</taxon>
        <taxon>Gammaproteobacteria</taxon>
        <taxon>Enterobacterales</taxon>
        <taxon>Morganellaceae</taxon>
        <taxon>Xenorhabdus</taxon>
    </lineage>
</organism>
<keyword evidence="11" id="KW-1185">Reference proteome</keyword>
<sequence>MVIKIPQDNIKYFFLKGFIGLHGCSLTINDIDEENKTIALNLIPETLRMTNLSKIKVGDFLNYEIDQTTRTIVDTLSRTLSSQTRAF</sequence>
<feature type="repeat" description="Lumazine-binding" evidence="8">
    <location>
        <begin position="1"/>
        <end position="76"/>
    </location>
</feature>
<feature type="domain" description="Lumazine-binding" evidence="9">
    <location>
        <begin position="1"/>
        <end position="76"/>
    </location>
</feature>
<dbReference type="Gene3D" id="2.40.30.20">
    <property type="match status" value="1"/>
</dbReference>
<dbReference type="PANTHER" id="PTHR21098:SF0">
    <property type="entry name" value="RIBOFLAVIN SYNTHASE"/>
    <property type="match status" value="1"/>
</dbReference>
<dbReference type="PANTHER" id="PTHR21098">
    <property type="entry name" value="RIBOFLAVIN SYNTHASE ALPHA CHAIN"/>
    <property type="match status" value="1"/>
</dbReference>
<dbReference type="Proteomes" id="UP001217178">
    <property type="component" value="Unassembled WGS sequence"/>
</dbReference>
<dbReference type="InterPro" id="IPR023366">
    <property type="entry name" value="ATP_synth_asu-like_sf"/>
</dbReference>
<evidence type="ECO:0000313" key="11">
    <source>
        <dbReference type="Proteomes" id="UP001217178"/>
    </source>
</evidence>
<protein>
    <recommendedName>
        <fullName evidence="5">Riboflavin synthase</fullName>
        <ecNumber evidence="4">2.5.1.9</ecNumber>
    </recommendedName>
</protein>
<proteinExistence type="predicted"/>
<dbReference type="SUPFAM" id="SSF63380">
    <property type="entry name" value="Riboflavin synthase domain-like"/>
    <property type="match status" value="1"/>
</dbReference>
<dbReference type="InterPro" id="IPR001783">
    <property type="entry name" value="Lumazine-bd"/>
</dbReference>
<evidence type="ECO:0000256" key="2">
    <source>
        <dbReference type="ARBA" id="ARBA00002803"/>
    </source>
</evidence>
<dbReference type="PROSITE" id="PS51177">
    <property type="entry name" value="LUMAZINE_BIND"/>
    <property type="match status" value="1"/>
</dbReference>
<evidence type="ECO:0000256" key="6">
    <source>
        <dbReference type="ARBA" id="ARBA00022619"/>
    </source>
</evidence>
<gene>
    <name evidence="10" type="ORF">PSI23_00775</name>
</gene>
<dbReference type="InterPro" id="IPR017938">
    <property type="entry name" value="Riboflavin_synthase-like_b-brl"/>
</dbReference>
<evidence type="ECO:0000256" key="7">
    <source>
        <dbReference type="ARBA" id="ARBA00022737"/>
    </source>
</evidence>
<keyword evidence="7" id="KW-0677">Repeat</keyword>
<evidence type="ECO:0000256" key="5">
    <source>
        <dbReference type="ARBA" id="ARBA00013950"/>
    </source>
</evidence>
<accession>A0ABT5LA59</accession>
<evidence type="ECO:0000313" key="10">
    <source>
        <dbReference type="EMBL" id="MDC9587887.1"/>
    </source>
</evidence>
<evidence type="ECO:0000256" key="1">
    <source>
        <dbReference type="ARBA" id="ARBA00000968"/>
    </source>
</evidence>